<dbReference type="InParanoid" id="G2WSI5"/>
<dbReference type="Proteomes" id="UP000001611">
    <property type="component" value="Chromosome 1"/>
</dbReference>
<evidence type="ECO:0000313" key="2">
    <source>
        <dbReference type="Proteomes" id="UP000001611"/>
    </source>
</evidence>
<name>G2WSI5_VERDV</name>
<protein>
    <submittedName>
        <fullName evidence="1">Uncharacterized protein</fullName>
    </submittedName>
</protein>
<accession>G2WSI5</accession>
<dbReference type="EMBL" id="DS572696">
    <property type="protein sequence ID" value="EGY17134.1"/>
    <property type="molecule type" value="Genomic_DNA"/>
</dbReference>
<dbReference type="GeneID" id="20702279"/>
<sequence length="628" mass="69339">MVGQSPGMVLAKDTDNKFVYQPHSSSSLGFFITSANLAPPLDDSNMSTHAAPLSSVDLQQVQGLSLVLEWLKLQGTESSATLEAAKAHFKSCGAISTWRFLSNNFPELKQHDEMLEDALVAVAMYGKVRGMKKKTPCHGLTMTVRSGCRPSAVEIGPKTLGGKLWKLDSDYAAVASRWNGLQVVDIPPCPAWIWHGMMKKIIPDAVMDEAACLQMLSSVDYDMDRRPEFKHAFEHSLGVAKMCLSSPENGMRGLALAALLSYDIQQLVRMQHERWIREQHGAFSFGDLDMSPEECIPLAVGDCGGQGPYGYQNSEQYRLGKPSMFISMIVANSHDVLYDICSQNRVSNILYAEVKGGSLENWHTVLAHSGMDSIAERINLLKEGEVPLYGDTAALGTGCWAPFNGRYRSLERYIKYSKLLKRSQHPDAGKIMALSRQQWVYQDYNITHSDLVAYWKLSIDSDGIRQTKPRTRHTYKVVMDERLLSGDSILKGLDICGDCHGLLADKISNAQYSVTSAIELSPSVANASSVQWASLLVQVANWCSELQVCSTCAALIGNRLDEMAYRVLVELMKNEPKTSAKDFLAEQYAVWCSTTAPISIASILSGFDLRAQIVMDQGAMGERDTVDC</sequence>
<dbReference type="eggNOG" id="ENOG502TC2B">
    <property type="taxonomic scope" value="Eukaryota"/>
</dbReference>
<dbReference type="HOGENOM" id="CLU_463147_0_0_1"/>
<dbReference type="OrthoDB" id="5179384at2759"/>
<gene>
    <name evidence="1" type="ORF">VDAG_00816</name>
</gene>
<proteinExistence type="predicted"/>
<evidence type="ECO:0000313" key="1">
    <source>
        <dbReference type="EMBL" id="EGY17134.1"/>
    </source>
</evidence>
<keyword evidence="2" id="KW-1185">Reference proteome</keyword>
<dbReference type="RefSeq" id="XP_009647997.1">
    <property type="nucleotide sequence ID" value="XM_009649702.1"/>
</dbReference>
<dbReference type="AlphaFoldDB" id="G2WSI5"/>
<dbReference type="OMA" id="ANWCIES"/>
<organism evidence="1 2">
    <name type="scientific">Verticillium dahliae (strain VdLs.17 / ATCC MYA-4575 / FGSC 10137)</name>
    <name type="common">Verticillium wilt</name>
    <dbReference type="NCBI Taxonomy" id="498257"/>
    <lineage>
        <taxon>Eukaryota</taxon>
        <taxon>Fungi</taxon>
        <taxon>Dikarya</taxon>
        <taxon>Ascomycota</taxon>
        <taxon>Pezizomycotina</taxon>
        <taxon>Sordariomycetes</taxon>
        <taxon>Hypocreomycetidae</taxon>
        <taxon>Glomerellales</taxon>
        <taxon>Plectosphaerellaceae</taxon>
        <taxon>Verticillium</taxon>
    </lineage>
</organism>
<reference evidence="1 2" key="1">
    <citation type="submission" date="2008-03" db="EMBL/GenBank/DDBJ databases">
        <title>The Genome Sequence of Verticillium dahliae VdLs.17.</title>
        <authorList>
            <consortium name="The Broad Institute Genome Sequencing Platform"/>
            <person name="Ma L.-J.J."/>
            <person name="Klosterman S.J."/>
            <person name="Subbarao K."/>
            <person name="Dobinson K."/>
            <person name="Veronese P."/>
            <person name="Kang S."/>
            <person name="Gold S.E."/>
            <person name="Young S."/>
            <person name="Jaffe D."/>
            <person name="Gnerre S."/>
            <person name="Berlin A."/>
            <person name="Heiman D."/>
            <person name="Hepburn T."/>
            <person name="Sykes S."/>
            <person name="Alvarado L."/>
            <person name="Kodira C.D."/>
            <person name="Lander E."/>
            <person name="Galagan J."/>
            <person name="Nusbaum C."/>
            <person name="Birren B."/>
        </authorList>
    </citation>
    <scope>NUCLEOTIDE SEQUENCE [LARGE SCALE GENOMIC DNA]</scope>
    <source>
        <strain evidence="2">VdLs.17 / ATCC MYA-4575 / FGSC 10137</strain>
    </source>
</reference>
<dbReference type="KEGG" id="vda:VDAG_00816"/>